<feature type="domain" description="Pterin-binding" evidence="12">
    <location>
        <begin position="16"/>
        <end position="269"/>
    </location>
</feature>
<sequence>MSIWHVNGTLLGDRQGLIIGILNASPESFFDGDTIENETNLVQRALTLYDDGADIVEVGGQTTRPGYKESGLELTIEAEIERTIPIIEAIKLARPDALVAIDTYKYGVMVAAINAGVDIVNDVNGFTDDPRKLPLIAASKVGILTMWNPREKETIDVKTSLFDWAVENLSILAAAGVDNDRILLDPGIGYAKDSRLQHDLAIMRHIDVLKDLKRPVLVAVSNKGWAGQLLGLEKHERTAMSLVAAQSMMQRGARVLRVHDVKETRNMLRLLAEIER</sequence>
<evidence type="ECO:0000256" key="1">
    <source>
        <dbReference type="ARBA" id="ARBA00000012"/>
    </source>
</evidence>
<dbReference type="GO" id="GO:0046656">
    <property type="term" value="P:folic acid biosynthetic process"/>
    <property type="evidence" value="ECO:0007669"/>
    <property type="project" value="UniProtKB-KW"/>
</dbReference>
<dbReference type="GO" id="GO:0046654">
    <property type="term" value="P:tetrahydrofolate biosynthetic process"/>
    <property type="evidence" value="ECO:0007669"/>
    <property type="project" value="TreeGrafter"/>
</dbReference>
<evidence type="ECO:0000256" key="3">
    <source>
        <dbReference type="ARBA" id="ARBA00004763"/>
    </source>
</evidence>
<reference evidence="13" key="1">
    <citation type="submission" date="2020-01" db="EMBL/GenBank/DDBJ databases">
        <title>First Reported Case and Whole Genome of Weissella confusa in an Equid.</title>
        <authorList>
            <person name="Little S.V."/>
            <person name="Lawhon S.D."/>
        </authorList>
    </citation>
    <scope>NUCLEOTIDE SEQUENCE</scope>
    <source>
        <strain evidence="13">718955</strain>
    </source>
</reference>
<dbReference type="AlphaFoldDB" id="A0AAJ3DC39"/>
<protein>
    <recommendedName>
        <fullName evidence="6">Dihydropteroate synthase</fullName>
        <ecNumber evidence="5">2.5.1.15</ecNumber>
    </recommendedName>
    <alternativeName>
        <fullName evidence="11">Dihydropteroate pyrophosphorylase</fullName>
    </alternativeName>
</protein>
<comment type="similarity">
    <text evidence="4">Belongs to the DHPS family.</text>
</comment>
<dbReference type="NCBIfam" id="TIGR01496">
    <property type="entry name" value="DHPS"/>
    <property type="match status" value="1"/>
</dbReference>
<evidence type="ECO:0000256" key="11">
    <source>
        <dbReference type="ARBA" id="ARBA00030193"/>
    </source>
</evidence>
<dbReference type="PANTHER" id="PTHR20941">
    <property type="entry name" value="FOLATE SYNTHESIS PROTEINS"/>
    <property type="match status" value="1"/>
</dbReference>
<keyword evidence="10" id="KW-0289">Folate biosynthesis</keyword>
<dbReference type="SUPFAM" id="SSF51717">
    <property type="entry name" value="Dihydropteroate synthetase-like"/>
    <property type="match status" value="1"/>
</dbReference>
<dbReference type="GO" id="GO:0004156">
    <property type="term" value="F:dihydropteroate synthase activity"/>
    <property type="evidence" value="ECO:0007669"/>
    <property type="project" value="UniProtKB-EC"/>
</dbReference>
<comment type="cofactor">
    <cofactor evidence="2">
        <name>Mg(2+)</name>
        <dbReference type="ChEBI" id="CHEBI:18420"/>
    </cofactor>
</comment>
<accession>A0AAJ3DC39</accession>
<keyword evidence="7 13" id="KW-0808">Transferase</keyword>
<evidence type="ECO:0000256" key="10">
    <source>
        <dbReference type="ARBA" id="ARBA00022909"/>
    </source>
</evidence>
<evidence type="ECO:0000256" key="6">
    <source>
        <dbReference type="ARBA" id="ARBA00016919"/>
    </source>
</evidence>
<evidence type="ECO:0000256" key="9">
    <source>
        <dbReference type="ARBA" id="ARBA00022842"/>
    </source>
</evidence>
<evidence type="ECO:0000256" key="5">
    <source>
        <dbReference type="ARBA" id="ARBA00012458"/>
    </source>
</evidence>
<dbReference type="PROSITE" id="PS50972">
    <property type="entry name" value="PTERIN_BINDING"/>
    <property type="match status" value="1"/>
</dbReference>
<dbReference type="InterPro" id="IPR006390">
    <property type="entry name" value="DHP_synth_dom"/>
</dbReference>
<evidence type="ECO:0000256" key="2">
    <source>
        <dbReference type="ARBA" id="ARBA00001946"/>
    </source>
</evidence>
<evidence type="ECO:0000256" key="4">
    <source>
        <dbReference type="ARBA" id="ARBA00009503"/>
    </source>
</evidence>
<dbReference type="EC" id="2.5.1.15" evidence="5"/>
<comment type="caution">
    <text evidence="13">The sequence shown here is derived from an EMBL/GenBank/DDBJ whole genome shotgun (WGS) entry which is preliminary data.</text>
</comment>
<dbReference type="InterPro" id="IPR045031">
    <property type="entry name" value="DHP_synth-like"/>
</dbReference>
<proteinExistence type="inferred from homology"/>
<keyword evidence="8" id="KW-0479">Metal-binding</keyword>
<dbReference type="Proteomes" id="UP000719917">
    <property type="component" value="Unassembled WGS sequence"/>
</dbReference>
<gene>
    <name evidence="13" type="primary">folP</name>
    <name evidence="13" type="ORF">GTU77_09355</name>
</gene>
<evidence type="ECO:0000313" key="13">
    <source>
        <dbReference type="EMBL" id="NBA12405.1"/>
    </source>
</evidence>
<dbReference type="PANTHER" id="PTHR20941:SF1">
    <property type="entry name" value="FOLIC ACID SYNTHESIS PROTEIN FOL1"/>
    <property type="match status" value="1"/>
</dbReference>
<dbReference type="GO" id="GO:0005829">
    <property type="term" value="C:cytosol"/>
    <property type="evidence" value="ECO:0007669"/>
    <property type="project" value="TreeGrafter"/>
</dbReference>
<dbReference type="InterPro" id="IPR000489">
    <property type="entry name" value="Pterin-binding_dom"/>
</dbReference>
<dbReference type="Pfam" id="PF00809">
    <property type="entry name" value="Pterin_bind"/>
    <property type="match status" value="1"/>
</dbReference>
<dbReference type="EMBL" id="JAAAMQ010000027">
    <property type="protein sequence ID" value="NBA12405.1"/>
    <property type="molecule type" value="Genomic_DNA"/>
</dbReference>
<comment type="catalytic activity">
    <reaction evidence="1">
        <text>(7,8-dihydropterin-6-yl)methyl diphosphate + 4-aminobenzoate = 7,8-dihydropteroate + diphosphate</text>
        <dbReference type="Rhea" id="RHEA:19949"/>
        <dbReference type="ChEBI" id="CHEBI:17836"/>
        <dbReference type="ChEBI" id="CHEBI:17839"/>
        <dbReference type="ChEBI" id="CHEBI:33019"/>
        <dbReference type="ChEBI" id="CHEBI:72950"/>
        <dbReference type="EC" id="2.5.1.15"/>
    </reaction>
</comment>
<dbReference type="RefSeq" id="WP_161691544.1">
    <property type="nucleotide sequence ID" value="NZ_JAAAMQ010000027.1"/>
</dbReference>
<name>A0AAJ3DC39_WEICO</name>
<evidence type="ECO:0000256" key="8">
    <source>
        <dbReference type="ARBA" id="ARBA00022723"/>
    </source>
</evidence>
<evidence type="ECO:0000256" key="7">
    <source>
        <dbReference type="ARBA" id="ARBA00022679"/>
    </source>
</evidence>
<dbReference type="InterPro" id="IPR011005">
    <property type="entry name" value="Dihydropteroate_synth-like_sf"/>
</dbReference>
<evidence type="ECO:0000313" key="14">
    <source>
        <dbReference type="Proteomes" id="UP000719917"/>
    </source>
</evidence>
<comment type="pathway">
    <text evidence="3">Cofactor biosynthesis; tetrahydrofolate biosynthesis; 7,8-dihydrofolate from 2-amino-4-hydroxy-6-hydroxymethyl-7,8-dihydropteridine diphosphate and 4-aminobenzoate: step 1/2.</text>
</comment>
<dbReference type="Gene3D" id="3.20.20.20">
    <property type="entry name" value="Dihydropteroate synthase-like"/>
    <property type="match status" value="1"/>
</dbReference>
<evidence type="ECO:0000259" key="12">
    <source>
        <dbReference type="PROSITE" id="PS50972"/>
    </source>
</evidence>
<organism evidence="13 14">
    <name type="scientific">Weissella confusa</name>
    <name type="common">Lactobacillus confusus</name>
    <dbReference type="NCBI Taxonomy" id="1583"/>
    <lineage>
        <taxon>Bacteria</taxon>
        <taxon>Bacillati</taxon>
        <taxon>Bacillota</taxon>
        <taxon>Bacilli</taxon>
        <taxon>Lactobacillales</taxon>
        <taxon>Lactobacillaceae</taxon>
        <taxon>Weissella</taxon>
    </lineage>
</organism>
<dbReference type="GO" id="GO:0046872">
    <property type="term" value="F:metal ion binding"/>
    <property type="evidence" value="ECO:0007669"/>
    <property type="project" value="UniProtKB-KW"/>
</dbReference>
<keyword evidence="9" id="KW-0460">Magnesium</keyword>